<keyword evidence="1" id="KW-0573">Peptidoglycan synthesis</keyword>
<evidence type="ECO:0000313" key="4">
    <source>
        <dbReference type="EMBL" id="GAA2131739.1"/>
    </source>
</evidence>
<gene>
    <name evidence="1 4" type="primary">murL</name>
    <name evidence="4" type="ORF">GCM10009843_35600</name>
</gene>
<proteinExistence type="inferred from homology"/>
<dbReference type="InterPro" id="IPR058741">
    <property type="entry name" value="MurL_C"/>
</dbReference>
<dbReference type="Pfam" id="PF26299">
    <property type="entry name" value="MurL_N"/>
    <property type="match status" value="1"/>
</dbReference>
<evidence type="ECO:0000313" key="5">
    <source>
        <dbReference type="Proteomes" id="UP001500575"/>
    </source>
</evidence>
<keyword evidence="1" id="KW-0961">Cell wall biogenesis/degradation</keyword>
<dbReference type="EMBL" id="BAAAQQ010000013">
    <property type="protein sequence ID" value="GAA2131739.1"/>
    <property type="molecule type" value="Genomic_DNA"/>
</dbReference>
<dbReference type="HAMAP" id="MF_02209">
    <property type="entry name" value="MurL"/>
    <property type="match status" value="1"/>
</dbReference>
<dbReference type="EC" id="5.1.1.23" evidence="1"/>
<keyword evidence="1" id="KW-0133">Cell shape</keyword>
<evidence type="ECO:0000259" key="3">
    <source>
        <dbReference type="Pfam" id="PF26299"/>
    </source>
</evidence>
<keyword evidence="1" id="KW-0131">Cell cycle</keyword>
<name>A0ABN2YSZ2_9ACTN</name>
<dbReference type="Proteomes" id="UP001500575">
    <property type="component" value="Unassembled WGS sequence"/>
</dbReference>
<comment type="caution">
    <text evidence="4">The sequence shown here is derived from an EMBL/GenBank/DDBJ whole genome shotgun (WGS) entry which is preliminary data.</text>
</comment>
<comment type="similarity">
    <text evidence="1">Belongs to the MurL family.</text>
</comment>
<evidence type="ECO:0000256" key="1">
    <source>
        <dbReference type="HAMAP-Rule" id="MF_02209"/>
    </source>
</evidence>
<comment type="pathway">
    <text evidence="1">Cell wall biogenesis; peptidoglycan biosynthesis.</text>
</comment>
<reference evidence="4 5" key="1">
    <citation type="journal article" date="2019" name="Int. J. Syst. Evol. Microbiol.">
        <title>The Global Catalogue of Microorganisms (GCM) 10K type strain sequencing project: providing services to taxonomists for standard genome sequencing and annotation.</title>
        <authorList>
            <consortium name="The Broad Institute Genomics Platform"/>
            <consortium name="The Broad Institute Genome Sequencing Center for Infectious Disease"/>
            <person name="Wu L."/>
            <person name="Ma J."/>
        </authorList>
    </citation>
    <scope>NUCLEOTIDE SEQUENCE [LARGE SCALE GENOMIC DNA]</scope>
    <source>
        <strain evidence="4 5">JCM 16021</strain>
    </source>
</reference>
<comment type="catalytic activity">
    <reaction evidence="1">
        <text>UDP-N-acetyl-alpha-D-muramoyl-L-alanyl-L-glutamate + ATP + H2O = UDP-N-acetyl-alpha-D-muramoyl-L-alanyl-D-glutamate + AMP + diphosphate + H(+)</text>
        <dbReference type="Rhea" id="RHEA:58812"/>
        <dbReference type="ChEBI" id="CHEBI:15377"/>
        <dbReference type="ChEBI" id="CHEBI:15378"/>
        <dbReference type="ChEBI" id="CHEBI:30616"/>
        <dbReference type="ChEBI" id="CHEBI:33019"/>
        <dbReference type="ChEBI" id="CHEBI:83900"/>
        <dbReference type="ChEBI" id="CHEBI:142725"/>
        <dbReference type="ChEBI" id="CHEBI:456215"/>
        <dbReference type="EC" id="5.1.1.23"/>
    </reaction>
</comment>
<evidence type="ECO:0000259" key="2">
    <source>
        <dbReference type="Pfam" id="PF26298"/>
    </source>
</evidence>
<keyword evidence="1" id="KW-0132">Cell division</keyword>
<feature type="domain" description="MurL C-terminal" evidence="2">
    <location>
        <begin position="308"/>
        <end position="419"/>
    </location>
</feature>
<feature type="domain" description="MurL N-terminal" evidence="3">
    <location>
        <begin position="10"/>
        <end position="283"/>
    </location>
</feature>
<keyword evidence="1" id="KW-0413">Isomerase</keyword>
<accession>A0ABN2YSZ2</accession>
<protein>
    <recommendedName>
        <fullName evidence="1">UDP-N-acetyl-alpha-D-muramoyl-L-alanyl-L-glutamate epimerase</fullName>
        <ecNumber evidence="1">5.1.1.23</ecNumber>
    </recommendedName>
    <alternativeName>
        <fullName evidence="1">UDP-MurNAc-L-Ala-L-Glu epimerase</fullName>
    </alternativeName>
</protein>
<keyword evidence="5" id="KW-1185">Reference proteome</keyword>
<dbReference type="Pfam" id="PF26298">
    <property type="entry name" value="MurL_epimerase_C"/>
    <property type="match status" value="1"/>
</dbReference>
<comment type="function">
    <text evidence="1">Cell wall formation. Catalyzes epimerization of the terminal L-glutamate in UDP-N-acetyl-alpha-D-muramoyl-L-alanyl-L-glutamate.</text>
</comment>
<organism evidence="4 5">
    <name type="scientific">Nocardioides bigeumensis</name>
    <dbReference type="NCBI Taxonomy" id="433657"/>
    <lineage>
        <taxon>Bacteria</taxon>
        <taxon>Bacillati</taxon>
        <taxon>Actinomycetota</taxon>
        <taxon>Actinomycetes</taxon>
        <taxon>Propionibacteriales</taxon>
        <taxon>Nocardioidaceae</taxon>
        <taxon>Nocardioides</taxon>
    </lineage>
</organism>
<dbReference type="InterPro" id="IPR058740">
    <property type="entry name" value="MurL_N"/>
</dbReference>
<sequence length="439" mass="47719">MSHRSHPERARGAVFTYVGFELTSVGLLTCAYDLDGERFEERIDCGASDGDFDSEAAQALARLVFLLAAVSYYKTGAPARISVPDGVTDRERKFLRDLYLHGLAEFAHTGGLDLSDLVIEGPARDVPTAQARTTEGRPLIPFGGGIDSIVVVEEVRADQPDIALFVANTSDVPFDPIERTAAVAGLPVVRARRHLDPKVLASRERGYFNGHVPVTGVLTAVALLVAATQGRDRVVMSNEHSASEPTQLVANGVRVNHQWSKGFAFEESFRAVVADAVDGVTFYSALRPYSEVWVAQRFAALSAYHHAFRSCNKAFFVDADQRLAQWCGRCDKCCFIDLVLAAYLDRPALEAIFGGREPLADASLEAEFRSLLGAPGRPKPLECVGDEGECRRAVLLAAARPDRQDTPLLARLAAYVEESGLPVPSEAVLLDQRGPHFLP</sequence>
<dbReference type="RefSeq" id="WP_344305166.1">
    <property type="nucleotide sequence ID" value="NZ_BAAAQQ010000013.1"/>
</dbReference>
<dbReference type="InterPro" id="IPR043689">
    <property type="entry name" value="MurL"/>
</dbReference>